<dbReference type="Pfam" id="PF07312">
    <property type="entry name" value="DUF1459"/>
    <property type="match status" value="1"/>
</dbReference>
<protein>
    <submittedName>
        <fullName evidence="4">Uncharacterized protein</fullName>
    </submittedName>
</protein>
<name>A0A0N4ZZX0_PARTI</name>
<evidence type="ECO:0000256" key="2">
    <source>
        <dbReference type="SAM" id="SignalP"/>
    </source>
</evidence>
<dbReference type="Proteomes" id="UP000038045">
    <property type="component" value="Unplaced"/>
</dbReference>
<proteinExistence type="predicted"/>
<evidence type="ECO:0000313" key="4">
    <source>
        <dbReference type="WBParaSite" id="PTRK_0001459200.1"/>
    </source>
</evidence>
<dbReference type="InterPro" id="IPR009924">
    <property type="entry name" value="DUF1459"/>
</dbReference>
<feature type="signal peptide" evidence="2">
    <location>
        <begin position="1"/>
        <end position="19"/>
    </location>
</feature>
<reference evidence="4" key="1">
    <citation type="submission" date="2017-02" db="UniProtKB">
        <authorList>
            <consortium name="WormBaseParasite"/>
        </authorList>
    </citation>
    <scope>IDENTIFICATION</scope>
</reference>
<sequence length="104" mass="11688">MNSRTIISLLALLFVSVSAQYYYPYGSGYSGYYLNYAGYYPSSYAGYASAYPSYSGYGYAYPSYAGYSSYYPSMYYGYGSNKGVQSEQAPNPEVKLTNNNVRRF</sequence>
<dbReference type="AlphaFoldDB" id="A0A0N4ZZX0"/>
<evidence type="ECO:0000256" key="1">
    <source>
        <dbReference type="SAM" id="MobiDB-lite"/>
    </source>
</evidence>
<dbReference type="WBParaSite" id="PTRK_0001459200.1">
    <property type="protein sequence ID" value="PTRK_0001459200.1"/>
    <property type="gene ID" value="PTRK_0001459200"/>
</dbReference>
<feature type="region of interest" description="Disordered" evidence="1">
    <location>
        <begin position="83"/>
        <end position="104"/>
    </location>
</feature>
<organism evidence="3 4">
    <name type="scientific">Parastrongyloides trichosuri</name>
    <name type="common">Possum-specific nematode worm</name>
    <dbReference type="NCBI Taxonomy" id="131310"/>
    <lineage>
        <taxon>Eukaryota</taxon>
        <taxon>Metazoa</taxon>
        <taxon>Ecdysozoa</taxon>
        <taxon>Nematoda</taxon>
        <taxon>Chromadorea</taxon>
        <taxon>Rhabditida</taxon>
        <taxon>Tylenchina</taxon>
        <taxon>Panagrolaimomorpha</taxon>
        <taxon>Strongyloidoidea</taxon>
        <taxon>Strongyloididae</taxon>
        <taxon>Parastrongyloides</taxon>
    </lineage>
</organism>
<keyword evidence="2" id="KW-0732">Signal</keyword>
<keyword evidence="3" id="KW-1185">Reference proteome</keyword>
<evidence type="ECO:0000313" key="3">
    <source>
        <dbReference type="Proteomes" id="UP000038045"/>
    </source>
</evidence>
<accession>A0A0N4ZZX0</accession>
<feature type="chain" id="PRO_5005892539" evidence="2">
    <location>
        <begin position="20"/>
        <end position="104"/>
    </location>
</feature>